<comment type="caution">
    <text evidence="10">The sequence shown here is derived from an EMBL/GenBank/DDBJ whole genome shotgun (WGS) entry which is preliminary data.</text>
</comment>
<evidence type="ECO:0000259" key="6">
    <source>
        <dbReference type="PROSITE" id="PS50109"/>
    </source>
</evidence>
<dbReference type="GO" id="GO:0000155">
    <property type="term" value="F:phosphorelay sensor kinase activity"/>
    <property type="evidence" value="ECO:0007669"/>
    <property type="project" value="InterPro"/>
</dbReference>
<evidence type="ECO:0000256" key="3">
    <source>
        <dbReference type="ARBA" id="ARBA00022553"/>
    </source>
</evidence>
<dbReference type="PRINTS" id="PR00344">
    <property type="entry name" value="BCTRLSENSOR"/>
</dbReference>
<sequence>MHGEEASALIGEDRYRLLVDAITDYAIYMLDRQGNIVSWNAGASRFKGYEAKEVIGTHFSRFYRSVDRDKGLPSLALKHAAEEGRFEGEGWRVRKDGSEFWAHVIVDPIRDNDGNLIAFAKITRDLTERKQAEEQLRKSEQQFRLLVQGVTDYAIYMMDAEGRVSSWNSGAERIKGYRPCEIIGMHFSHFFPEQDRLAGIPEQALETARRDGRYESEGWRLRKDGTRFWANAIIDAIRGGDGSLIGFAKVTRDITEKRDAQQALERAREELFQAQKMEALGQLTGGVAHDFNNLLMAVQASLDLLQRRISPSPEAQSLIDNALQATRRGASLTQRLLAFSRRQDLDFASVDLWMLIRGMTDMLQRSIGPAVVVETHFPLNLPSVRTDPNQMVSALLNLAINARDAMPEGGRLVIGARLEADAAAMHPDLQEGAYLCLYIQDEGHGMDPDTLRNAASPFFTTKGIGKGTGLGLSMVQGLMAQSGGKLVLHSTPGAGTTAELWLPVLEDGAKAVGSARQEGPSEPPLPEKVHSLSVLAVDDDPLVLMNTVMMLEDMGHTVCEAGSGTKALAFLAERSIDLIVTDQAMPHMTGSQLADIVRERWPGIPIILATGYSQLPPEARADLLRLSKPFSERQLEDVIRRAMSGDGPQPRPSYDR</sequence>
<evidence type="ECO:0000256" key="4">
    <source>
        <dbReference type="PROSITE-ProRule" id="PRU00169"/>
    </source>
</evidence>
<dbReference type="InterPro" id="IPR000014">
    <property type="entry name" value="PAS"/>
</dbReference>
<feature type="domain" description="PAC" evidence="9">
    <location>
        <begin position="86"/>
        <end position="138"/>
    </location>
</feature>
<dbReference type="SUPFAM" id="SSF47384">
    <property type="entry name" value="Homodimeric domain of signal transducing histidine kinase"/>
    <property type="match status" value="1"/>
</dbReference>
<dbReference type="AlphaFoldDB" id="A0A4R2C801"/>
<keyword evidence="3 4" id="KW-0597">Phosphoprotein</keyword>
<dbReference type="PROSITE" id="PS50109">
    <property type="entry name" value="HIS_KIN"/>
    <property type="match status" value="1"/>
</dbReference>
<dbReference type="InterPro" id="IPR004358">
    <property type="entry name" value="Sig_transdc_His_kin-like_C"/>
</dbReference>
<dbReference type="Gene3D" id="3.30.450.20">
    <property type="entry name" value="PAS domain"/>
    <property type="match status" value="2"/>
</dbReference>
<dbReference type="InterPro" id="IPR001610">
    <property type="entry name" value="PAC"/>
</dbReference>
<dbReference type="PROSITE" id="PS50110">
    <property type="entry name" value="RESPONSE_REGULATORY"/>
    <property type="match status" value="1"/>
</dbReference>
<protein>
    <recommendedName>
        <fullName evidence="2">histidine kinase</fullName>
        <ecNumber evidence="2">2.7.13.3</ecNumber>
    </recommendedName>
</protein>
<dbReference type="PANTHER" id="PTHR43065:SF49">
    <property type="entry name" value="HISTIDINE KINASE"/>
    <property type="match status" value="1"/>
</dbReference>
<dbReference type="SMART" id="SM00091">
    <property type="entry name" value="PAS"/>
    <property type="match status" value="2"/>
</dbReference>
<dbReference type="InterPro" id="IPR036890">
    <property type="entry name" value="HATPase_C_sf"/>
</dbReference>
<feature type="domain" description="PAS" evidence="8">
    <location>
        <begin position="11"/>
        <end position="84"/>
    </location>
</feature>
<dbReference type="PANTHER" id="PTHR43065">
    <property type="entry name" value="SENSOR HISTIDINE KINASE"/>
    <property type="match status" value="1"/>
</dbReference>
<dbReference type="Pfam" id="PF13426">
    <property type="entry name" value="PAS_9"/>
    <property type="match status" value="2"/>
</dbReference>
<dbReference type="InterPro" id="IPR011006">
    <property type="entry name" value="CheY-like_superfamily"/>
</dbReference>
<dbReference type="Gene3D" id="3.40.50.2300">
    <property type="match status" value="1"/>
</dbReference>
<dbReference type="InterPro" id="IPR001789">
    <property type="entry name" value="Sig_transdc_resp-reg_receiver"/>
</dbReference>
<dbReference type="SUPFAM" id="SSF55785">
    <property type="entry name" value="PYP-like sensor domain (PAS domain)"/>
    <property type="match status" value="2"/>
</dbReference>
<dbReference type="Pfam" id="PF00512">
    <property type="entry name" value="HisKA"/>
    <property type="match status" value="1"/>
</dbReference>
<evidence type="ECO:0000256" key="2">
    <source>
        <dbReference type="ARBA" id="ARBA00012438"/>
    </source>
</evidence>
<name>A0A4R2C801_SHIGR</name>
<dbReference type="RefSeq" id="WP_133036322.1">
    <property type="nucleotide sequence ID" value="NZ_BAABEI010000004.1"/>
</dbReference>
<gene>
    <name evidence="10" type="ORF">EV665_12438</name>
</gene>
<feature type="domain" description="PAS" evidence="8">
    <location>
        <begin position="139"/>
        <end position="193"/>
    </location>
</feature>
<keyword evidence="5" id="KW-0175">Coiled coil</keyword>
<dbReference type="EMBL" id="SLVX01000024">
    <property type="protein sequence ID" value="TCN36778.1"/>
    <property type="molecule type" value="Genomic_DNA"/>
</dbReference>
<evidence type="ECO:0000313" key="11">
    <source>
        <dbReference type="Proteomes" id="UP000295351"/>
    </source>
</evidence>
<dbReference type="InterPro" id="IPR036097">
    <property type="entry name" value="HisK_dim/P_sf"/>
</dbReference>
<dbReference type="Gene3D" id="3.30.565.10">
    <property type="entry name" value="Histidine kinase-like ATPase, C-terminal domain"/>
    <property type="match status" value="1"/>
</dbReference>
<dbReference type="SUPFAM" id="SSF55874">
    <property type="entry name" value="ATPase domain of HSP90 chaperone/DNA topoisomerase II/histidine kinase"/>
    <property type="match status" value="1"/>
</dbReference>
<dbReference type="Pfam" id="PF02518">
    <property type="entry name" value="HATPase_c"/>
    <property type="match status" value="1"/>
</dbReference>
<dbReference type="SMART" id="SM00086">
    <property type="entry name" value="PAC"/>
    <property type="match status" value="2"/>
</dbReference>
<dbReference type="SMART" id="SM00448">
    <property type="entry name" value="REC"/>
    <property type="match status" value="1"/>
</dbReference>
<feature type="coiled-coil region" evidence="5">
    <location>
        <begin position="250"/>
        <end position="277"/>
    </location>
</feature>
<feature type="domain" description="Histidine kinase" evidence="6">
    <location>
        <begin position="286"/>
        <end position="506"/>
    </location>
</feature>
<dbReference type="Proteomes" id="UP000295351">
    <property type="component" value="Unassembled WGS sequence"/>
</dbReference>
<dbReference type="PROSITE" id="PS50112">
    <property type="entry name" value="PAS"/>
    <property type="match status" value="2"/>
</dbReference>
<evidence type="ECO:0000259" key="9">
    <source>
        <dbReference type="PROSITE" id="PS50113"/>
    </source>
</evidence>
<dbReference type="InterPro" id="IPR000700">
    <property type="entry name" value="PAS-assoc_C"/>
</dbReference>
<organism evidence="10 11">
    <name type="scientific">Shinella granuli</name>
    <dbReference type="NCBI Taxonomy" id="323621"/>
    <lineage>
        <taxon>Bacteria</taxon>
        <taxon>Pseudomonadati</taxon>
        <taxon>Pseudomonadota</taxon>
        <taxon>Alphaproteobacteria</taxon>
        <taxon>Hyphomicrobiales</taxon>
        <taxon>Rhizobiaceae</taxon>
        <taxon>Shinella</taxon>
    </lineage>
</organism>
<reference evidence="10 11" key="1">
    <citation type="submission" date="2019-03" db="EMBL/GenBank/DDBJ databases">
        <title>Genomic Encyclopedia of Type Strains, Phase IV (KMG-IV): sequencing the most valuable type-strain genomes for metagenomic binning, comparative biology and taxonomic classification.</title>
        <authorList>
            <person name="Goeker M."/>
        </authorList>
    </citation>
    <scope>NUCLEOTIDE SEQUENCE [LARGE SCALE GENOMIC DNA]</scope>
    <source>
        <strain evidence="10 11">DSM 18401</strain>
    </source>
</reference>
<dbReference type="EC" id="2.7.13.3" evidence="2"/>
<dbReference type="NCBIfam" id="TIGR00229">
    <property type="entry name" value="sensory_box"/>
    <property type="match status" value="2"/>
</dbReference>
<feature type="domain" description="PAC" evidence="9">
    <location>
        <begin position="214"/>
        <end position="266"/>
    </location>
</feature>
<comment type="catalytic activity">
    <reaction evidence="1">
        <text>ATP + protein L-histidine = ADP + protein N-phospho-L-histidine.</text>
        <dbReference type="EC" id="2.7.13.3"/>
    </reaction>
</comment>
<proteinExistence type="predicted"/>
<dbReference type="Gene3D" id="1.10.287.130">
    <property type="match status" value="1"/>
</dbReference>
<dbReference type="Pfam" id="PF00072">
    <property type="entry name" value="Response_reg"/>
    <property type="match status" value="1"/>
</dbReference>
<dbReference type="SMART" id="SM00388">
    <property type="entry name" value="HisKA"/>
    <property type="match status" value="1"/>
</dbReference>
<dbReference type="InterPro" id="IPR035965">
    <property type="entry name" value="PAS-like_dom_sf"/>
</dbReference>
<evidence type="ECO:0000313" key="10">
    <source>
        <dbReference type="EMBL" id="TCN36778.1"/>
    </source>
</evidence>
<dbReference type="PROSITE" id="PS50113">
    <property type="entry name" value="PAC"/>
    <property type="match status" value="2"/>
</dbReference>
<dbReference type="InterPro" id="IPR003594">
    <property type="entry name" value="HATPase_dom"/>
</dbReference>
<keyword evidence="11" id="KW-1185">Reference proteome</keyword>
<feature type="domain" description="Response regulatory" evidence="7">
    <location>
        <begin position="533"/>
        <end position="643"/>
    </location>
</feature>
<accession>A0A4R2C801</accession>
<evidence type="ECO:0000256" key="5">
    <source>
        <dbReference type="SAM" id="Coils"/>
    </source>
</evidence>
<feature type="coiled-coil region" evidence="5">
    <location>
        <begin position="122"/>
        <end position="149"/>
    </location>
</feature>
<dbReference type="SMART" id="SM00387">
    <property type="entry name" value="HATPase_c"/>
    <property type="match status" value="1"/>
</dbReference>
<dbReference type="SUPFAM" id="SSF52172">
    <property type="entry name" value="CheY-like"/>
    <property type="match status" value="1"/>
</dbReference>
<evidence type="ECO:0000256" key="1">
    <source>
        <dbReference type="ARBA" id="ARBA00000085"/>
    </source>
</evidence>
<feature type="modified residue" description="4-aspartylphosphate" evidence="4">
    <location>
        <position position="582"/>
    </location>
</feature>
<evidence type="ECO:0000259" key="8">
    <source>
        <dbReference type="PROSITE" id="PS50112"/>
    </source>
</evidence>
<dbReference type="InterPro" id="IPR003661">
    <property type="entry name" value="HisK_dim/P_dom"/>
</dbReference>
<dbReference type="CDD" id="cd00130">
    <property type="entry name" value="PAS"/>
    <property type="match status" value="2"/>
</dbReference>
<evidence type="ECO:0000259" key="7">
    <source>
        <dbReference type="PROSITE" id="PS50110"/>
    </source>
</evidence>
<dbReference type="InterPro" id="IPR005467">
    <property type="entry name" value="His_kinase_dom"/>
</dbReference>